<proteinExistence type="predicted"/>
<evidence type="ECO:0008006" key="4">
    <source>
        <dbReference type="Google" id="ProtNLM"/>
    </source>
</evidence>
<reference evidence="2 3" key="1">
    <citation type="journal article" date="2019" name="Int. J. Syst. Evol. Microbiol.">
        <title>The Global Catalogue of Microorganisms (GCM) 10K type strain sequencing project: providing services to taxonomists for standard genome sequencing and annotation.</title>
        <authorList>
            <consortium name="The Broad Institute Genomics Platform"/>
            <consortium name="The Broad Institute Genome Sequencing Center for Infectious Disease"/>
            <person name="Wu L."/>
            <person name="Ma J."/>
        </authorList>
    </citation>
    <scope>NUCLEOTIDE SEQUENCE [LARGE SCALE GENOMIC DNA]</scope>
    <source>
        <strain evidence="2 3">JCM 14306</strain>
    </source>
</reference>
<dbReference type="EMBL" id="BAAANE010000007">
    <property type="protein sequence ID" value="GAA1649040.1"/>
    <property type="molecule type" value="Genomic_DNA"/>
</dbReference>
<feature type="chain" id="PRO_5046058243" description="Lipoprotein" evidence="1">
    <location>
        <begin position="31"/>
        <end position="147"/>
    </location>
</feature>
<evidence type="ECO:0000256" key="1">
    <source>
        <dbReference type="SAM" id="SignalP"/>
    </source>
</evidence>
<dbReference type="PROSITE" id="PS51257">
    <property type="entry name" value="PROKAR_LIPOPROTEIN"/>
    <property type="match status" value="1"/>
</dbReference>
<gene>
    <name evidence="2" type="ORF">GCM10009744_45560</name>
</gene>
<sequence>MTMRVTSRWAAAGLLVGGLVLSGCSDTAEAESELPSPAKVEAIAGSQLSRLTLEARAIERVGIKTEPAKDSGAQGRKVVPYAAVIYDATGGTWVYTNPEPRVYLRQAIKVETIAAGQAILSAGPAAGTAVVTVGAAELYGTELGVDH</sequence>
<protein>
    <recommendedName>
        <fullName evidence="4">Lipoprotein</fullName>
    </recommendedName>
</protein>
<accession>A0ABN2FKA7</accession>
<keyword evidence="1" id="KW-0732">Signal</keyword>
<name>A0ABN2FKA7_9ACTN</name>
<comment type="caution">
    <text evidence="2">The sequence shown here is derived from an EMBL/GenBank/DDBJ whole genome shotgun (WGS) entry which is preliminary data.</text>
</comment>
<evidence type="ECO:0000313" key="3">
    <source>
        <dbReference type="Proteomes" id="UP001501319"/>
    </source>
</evidence>
<keyword evidence="3" id="KW-1185">Reference proteome</keyword>
<feature type="signal peptide" evidence="1">
    <location>
        <begin position="1"/>
        <end position="30"/>
    </location>
</feature>
<evidence type="ECO:0000313" key="2">
    <source>
        <dbReference type="EMBL" id="GAA1649040.1"/>
    </source>
</evidence>
<dbReference type="Proteomes" id="UP001501319">
    <property type="component" value="Unassembled WGS sequence"/>
</dbReference>
<organism evidence="2 3">
    <name type="scientific">Kribbella alba</name>
    <dbReference type="NCBI Taxonomy" id="190197"/>
    <lineage>
        <taxon>Bacteria</taxon>
        <taxon>Bacillati</taxon>
        <taxon>Actinomycetota</taxon>
        <taxon>Actinomycetes</taxon>
        <taxon>Propionibacteriales</taxon>
        <taxon>Kribbellaceae</taxon>
        <taxon>Kribbella</taxon>
    </lineage>
</organism>